<accession>K5VY34</accession>
<dbReference type="AlphaFoldDB" id="K5VY34"/>
<dbReference type="KEGG" id="pco:PHACADRAFT_261695"/>
<gene>
    <name evidence="2" type="ORF">PHACADRAFT_261695</name>
</gene>
<keyword evidence="3" id="KW-1185">Reference proteome</keyword>
<proteinExistence type="predicted"/>
<dbReference type="EMBL" id="JH930476">
    <property type="protein sequence ID" value="EKM51509.1"/>
    <property type="molecule type" value="Genomic_DNA"/>
</dbReference>
<feature type="compositionally biased region" description="Basic and acidic residues" evidence="1">
    <location>
        <begin position="337"/>
        <end position="351"/>
    </location>
</feature>
<dbReference type="InParanoid" id="K5VY34"/>
<protein>
    <submittedName>
        <fullName evidence="2">Uncharacterized protein</fullName>
    </submittedName>
</protein>
<sequence>MIALFAPSYSAQPPRRAQHLKHPPIYQAYPADKAILRRKRRRQLASLPEKKFQHSFEVERVAQREHREKVEEVIEEYREMGQSRKRKVVEVLFKLIRAIHPCPRHHLGAVTVILNASEKVDAEEEEEGIETHMEEDEVDIDIFENDHHADADMPDVDLDMEVDEYNCSADVNMSESAPASTSVPALTCLFPPGLSANMPPNAPGADMADIETIAAGPAFVDGYVPLDIWIALYMPSSPRPTAENPGYLIDSAYDTPAPPAIVLFPTTATEQQEQLQSQLQPQSQSSASTEDWSTYYCPGIPVLATGTPGYSVDSTIDFELSDSTLIFEESSLVEGPDDVRSQKDVSDGEKGEQPVLLIIAPKPMLAASQAGPSLLWSLSFV</sequence>
<evidence type="ECO:0000313" key="2">
    <source>
        <dbReference type="EMBL" id="EKM51509.1"/>
    </source>
</evidence>
<dbReference type="RefSeq" id="XP_007399321.1">
    <property type="nucleotide sequence ID" value="XM_007399259.1"/>
</dbReference>
<dbReference type="HOGENOM" id="CLU_725835_0_0_1"/>
<dbReference type="GeneID" id="18918060"/>
<evidence type="ECO:0000256" key="1">
    <source>
        <dbReference type="SAM" id="MobiDB-lite"/>
    </source>
</evidence>
<organism evidence="2 3">
    <name type="scientific">Phanerochaete carnosa (strain HHB-10118-sp)</name>
    <name type="common">White-rot fungus</name>
    <name type="synonym">Peniophora carnosa</name>
    <dbReference type="NCBI Taxonomy" id="650164"/>
    <lineage>
        <taxon>Eukaryota</taxon>
        <taxon>Fungi</taxon>
        <taxon>Dikarya</taxon>
        <taxon>Basidiomycota</taxon>
        <taxon>Agaricomycotina</taxon>
        <taxon>Agaricomycetes</taxon>
        <taxon>Polyporales</taxon>
        <taxon>Phanerochaetaceae</taxon>
        <taxon>Phanerochaete</taxon>
    </lineage>
</organism>
<evidence type="ECO:0000313" key="3">
    <source>
        <dbReference type="Proteomes" id="UP000008370"/>
    </source>
</evidence>
<name>K5VY34_PHACS</name>
<feature type="region of interest" description="Disordered" evidence="1">
    <location>
        <begin position="331"/>
        <end position="351"/>
    </location>
</feature>
<dbReference type="Proteomes" id="UP000008370">
    <property type="component" value="Unassembled WGS sequence"/>
</dbReference>
<reference evidence="2 3" key="1">
    <citation type="journal article" date="2012" name="BMC Genomics">
        <title>Comparative genomics of the white-rot fungi, Phanerochaete carnosa and P. chrysosporium, to elucidate the genetic basis of the distinct wood types they colonize.</title>
        <authorList>
            <person name="Suzuki H."/>
            <person name="MacDonald J."/>
            <person name="Syed K."/>
            <person name="Salamov A."/>
            <person name="Hori C."/>
            <person name="Aerts A."/>
            <person name="Henrissat B."/>
            <person name="Wiebenga A."/>
            <person name="vanKuyk P.A."/>
            <person name="Barry K."/>
            <person name="Lindquist E."/>
            <person name="LaButti K."/>
            <person name="Lapidus A."/>
            <person name="Lucas S."/>
            <person name="Coutinho P."/>
            <person name="Gong Y."/>
            <person name="Samejima M."/>
            <person name="Mahadevan R."/>
            <person name="Abou-Zaid M."/>
            <person name="de Vries R.P."/>
            <person name="Igarashi K."/>
            <person name="Yadav J.S."/>
            <person name="Grigoriev I.V."/>
            <person name="Master E.R."/>
        </authorList>
    </citation>
    <scope>NUCLEOTIDE SEQUENCE [LARGE SCALE GENOMIC DNA]</scope>
    <source>
        <strain evidence="2 3">HHB-10118-sp</strain>
    </source>
</reference>